<sequence length="85" mass="9767">MKNSSLKQRVVWFINAETEKVLSNLRNGAVNRDHALGSLHTLYQAASSTRDADMMGNLCRLIHRIRETDQRLGVYHFAERKSEPI</sequence>
<dbReference type="EMBL" id="JAUSSU010000004">
    <property type="protein sequence ID" value="MDQ0112686.1"/>
    <property type="molecule type" value="Genomic_DNA"/>
</dbReference>
<evidence type="ECO:0000313" key="2">
    <source>
        <dbReference type="Proteomes" id="UP001229346"/>
    </source>
</evidence>
<proteinExistence type="predicted"/>
<dbReference type="RefSeq" id="WP_307203602.1">
    <property type="nucleotide sequence ID" value="NZ_JAUSST010000002.1"/>
</dbReference>
<keyword evidence="2" id="KW-1185">Reference proteome</keyword>
<name>A0ABT9TZA6_PAEHA</name>
<reference evidence="1 2" key="1">
    <citation type="submission" date="2023-07" db="EMBL/GenBank/DDBJ databases">
        <title>Sorghum-associated microbial communities from plants grown in Nebraska, USA.</title>
        <authorList>
            <person name="Schachtman D."/>
        </authorList>
    </citation>
    <scope>NUCLEOTIDE SEQUENCE [LARGE SCALE GENOMIC DNA]</scope>
    <source>
        <strain evidence="1 2">CC482</strain>
    </source>
</reference>
<comment type="caution">
    <text evidence="1">The sequence shown here is derived from an EMBL/GenBank/DDBJ whole genome shotgun (WGS) entry which is preliminary data.</text>
</comment>
<dbReference type="Proteomes" id="UP001229346">
    <property type="component" value="Unassembled WGS sequence"/>
</dbReference>
<accession>A0ABT9TZA6</accession>
<protein>
    <submittedName>
        <fullName evidence="1">Uncharacterized protein</fullName>
    </submittedName>
</protein>
<organism evidence="1 2">
    <name type="scientific">Paenibacillus harenae</name>
    <dbReference type="NCBI Taxonomy" id="306543"/>
    <lineage>
        <taxon>Bacteria</taxon>
        <taxon>Bacillati</taxon>
        <taxon>Bacillota</taxon>
        <taxon>Bacilli</taxon>
        <taxon>Bacillales</taxon>
        <taxon>Paenibacillaceae</taxon>
        <taxon>Paenibacillus</taxon>
    </lineage>
</organism>
<evidence type="ECO:0000313" key="1">
    <source>
        <dbReference type="EMBL" id="MDQ0112686.1"/>
    </source>
</evidence>
<gene>
    <name evidence="1" type="ORF">J2T15_002121</name>
</gene>